<dbReference type="Gene3D" id="3.30.420.10">
    <property type="entry name" value="Ribonuclease H-like superfamily/Ribonuclease H"/>
    <property type="match status" value="1"/>
</dbReference>
<dbReference type="OrthoDB" id="413239at2759"/>
<feature type="region of interest" description="Disordered" evidence="1">
    <location>
        <begin position="764"/>
        <end position="796"/>
    </location>
</feature>
<reference evidence="3" key="1">
    <citation type="submission" date="2021-02" db="EMBL/GenBank/DDBJ databases">
        <authorList>
            <person name="Dougan E. K."/>
            <person name="Rhodes N."/>
            <person name="Thang M."/>
            <person name="Chan C."/>
        </authorList>
    </citation>
    <scope>NUCLEOTIDE SEQUENCE</scope>
</reference>
<keyword evidence="4" id="KW-1185">Reference proteome</keyword>
<protein>
    <submittedName>
        <fullName evidence="3">GIP protein</fullName>
    </submittedName>
</protein>
<feature type="region of interest" description="Disordered" evidence="1">
    <location>
        <begin position="1281"/>
        <end position="1324"/>
    </location>
</feature>
<feature type="region of interest" description="Disordered" evidence="1">
    <location>
        <begin position="1778"/>
        <end position="1834"/>
    </location>
</feature>
<feature type="compositionally biased region" description="Polar residues" evidence="1">
    <location>
        <begin position="655"/>
        <end position="665"/>
    </location>
</feature>
<dbReference type="PROSITE" id="PS50994">
    <property type="entry name" value="INTEGRASE"/>
    <property type="match status" value="1"/>
</dbReference>
<gene>
    <name evidence="3" type="primary">GIP</name>
    <name evidence="3" type="ORF">SNAT2548_LOCUS8335</name>
</gene>
<accession>A0A812KEC8</accession>
<feature type="compositionally biased region" description="Basic and acidic residues" evidence="1">
    <location>
        <begin position="1282"/>
        <end position="1317"/>
    </location>
</feature>
<dbReference type="SUPFAM" id="SSF53098">
    <property type="entry name" value="Ribonuclease H-like"/>
    <property type="match status" value="1"/>
</dbReference>
<evidence type="ECO:0000259" key="2">
    <source>
        <dbReference type="PROSITE" id="PS50994"/>
    </source>
</evidence>
<dbReference type="InterPro" id="IPR001584">
    <property type="entry name" value="Integrase_cat-core"/>
</dbReference>
<dbReference type="GO" id="GO:0015074">
    <property type="term" value="P:DNA integration"/>
    <property type="evidence" value="ECO:0007669"/>
    <property type="project" value="InterPro"/>
</dbReference>
<feature type="domain" description="Integrase catalytic" evidence="2">
    <location>
        <begin position="1386"/>
        <end position="1545"/>
    </location>
</feature>
<feature type="region of interest" description="Disordered" evidence="1">
    <location>
        <begin position="686"/>
        <end position="745"/>
    </location>
</feature>
<proteinExistence type="predicted"/>
<evidence type="ECO:0000256" key="1">
    <source>
        <dbReference type="SAM" id="MobiDB-lite"/>
    </source>
</evidence>
<feature type="compositionally biased region" description="Basic and acidic residues" evidence="1">
    <location>
        <begin position="725"/>
        <end position="738"/>
    </location>
</feature>
<feature type="compositionally biased region" description="Basic and acidic residues" evidence="1">
    <location>
        <begin position="703"/>
        <end position="718"/>
    </location>
</feature>
<comment type="caution">
    <text evidence="3">The sequence shown here is derived from an EMBL/GenBank/DDBJ whole genome shotgun (WGS) entry which is preliminary data.</text>
</comment>
<feature type="compositionally biased region" description="Basic and acidic residues" evidence="1">
    <location>
        <begin position="769"/>
        <end position="779"/>
    </location>
</feature>
<dbReference type="InterPro" id="IPR036397">
    <property type="entry name" value="RNaseH_sf"/>
</dbReference>
<name>A0A812KEC8_9DINO</name>
<feature type="compositionally biased region" description="Low complexity" evidence="1">
    <location>
        <begin position="1794"/>
        <end position="1805"/>
    </location>
</feature>
<sequence>MAAENSGASGMMSGMAKRIMTKTSAENPPKTSIQPKVNVQWMKDVKPTEIVKTLVPRNSERPLAHRPADEMVHSELQRQCHLRYRLSRNPSTSCRWRTRSSWACFVDGGKRDILSSTKNSLDYEVVASALQSLWDEQLLGQRGGGHHGGGGYSAHFAEYDDQDHEAYYQDWWDDDDGWWMDSYYAQGENDWWTDDHENYQAAANEHPDDGGVVDEKLQELQKAEKMAEALALEAQRTWSDAQKATQALRKDRGFGATAQMGGSGRCYICGGNHFMRECPDRRHPSKGKSKSKYGYHMSADDFNGYYIGKGKGKAKGKSKKGMWLEGQAIWKGKSKGKNKESGLRTVNVYAQDLFLGGLELTDVMEMASATTTPLSPQQGMIDCGATASAAPEAVVKDLIAAVLTQDKGARIELDQSSRPYFWFGNGKWGRALCRVHLTSDVSGSPRHFSLYTLPNPAEYYQAQLDKQALVPVLVGMDYLGRKGVGMMIDFATGLAMNTKEPKPEIYQLQVSPKGHYTLDIVEYLTNGQRNLDGHAQVLVRPQASRGHAHVEHQFLELGTLWMSMTCRDEELDEQELQAARDRMWSMYEHAHACQLAQPAAPTATSASMCGAAVATASSTTSSFRSVPDGGICPSAAGARAGEDCGDRHQGEDPKGQSSTAGSVESSGGRHERSAGIIKAVAMLQPARGGHPQAEPPRPMDTLRSVRPEVVLRAKERVTWGDNDGEEPRDGPADADRAAPPDGRLSANSDYMSCDATENRCGGAAHGGHFRGEEPWDESPRNNTTNADYNLGKPTDDRRVIDGKLATGIRDRGSESGHGIRDGAGRPVRGELPLFAGKQVMKMATLMTAVLANHLMGLHLDGRDGLWEVACAPHSWLSEAAQEQGLCPRRINLAAGYDLYKKETWCRLKALRQVHRPRRIWLSLPCTKWCAWTTVNYNTPEKMEQLEAYRRRERRLLREVRFFVKETVDEIEDVQIYFEWPYPYAGWREEALLGLQQDLEQRGVPWLSCRIDGCNYGMKNATGDAFLRKKWMVKTTDELFHKNFRAKVCPGNHVHAVIEGQETEKSAYYPWKLVQAITRHWKAQHVPGRHLQMLLSRESVQDSDEDDEKDVLVSRIPRPVAELDSEFEAKIALGEQDFSFQRCEAILVLMQDAKTSRGPMRSRGSQAGVTYQMYGAYSHGGLHGITKHTWQHPWTCRYLNAFIKSRVPNQTWTSIMIMYTISRNQVVIFDPDQWHATQAWTGYRITISAFTTRSIPHWDAKELKDLRALAFPLTGGNLYPLESHGDPLESRGDPLESRGDPLESRGDPSESRGDEVPKLLDGGPVPKAELERWTAKVAKFHKTAGHPSNKNLGRIVQEAGHPQWKIDVAKRYHCPACASLKQGGTSSSQIPPAATHQQYEAWEAVGVDAGEWVPPGSKKKVKFILMVDLATKLRVIQPIMIYDLLQMKNESGSDLIKAVSERWLSTFPKPRILVLDSAKPYVSEQAHAFASAINVGLHYTAEKESWAHGAVEASVQDVKSTASAIYLENMDQDLEVTLHLAVAALNSTEYTAGFSAFQWAYGRNYNITDEDVRTFQHVDPKIDFAQLVVARQRAEEVARQTRARRVLSKLGNTSVRQPLRNYEPLDLVKVWRRVWPQEQCKGPRGGYKKSGRPHWIGPGRVVFSEVLPHQKESGGKRHILWVLVGNQLLRCSAHSVRPVTEVERFQYETSGAENPSMWKSLADIVPKREYYDVVDEEPGENEVEMPRLPEAPDDTTTVVPIRRARRKVTFQPGDYVAKPVGERLMVDDGEDEEPTTTATTTSSSSTKHVGDVNDYELPEPKRARSTTDSGGSDAAGENWVEQLMLEAKQEEEMDLFNVMDNVEEFLRIEFDLENHMSNRQKKMMERNPVTFIVKKMRDCEVNISRLPEHERPLFSRAKAKEVDSFLKNEAVRKCLDDEEIKKAYESSRIVKARWVLTWKLVPPEDRQEALDDSQKNPATLHTKDGARKAKARIVLLGFQHPSLLDPSFKTASPAQSSLGRNLLYTMAAHHQWELEGLDLATAFLQTQPTEADQELWTTGVEELRQALDVGAEGIMRILRNICGSTTAPRGLWLALHKRLTELGAQPVLGERCLWVWLSKTDMDEDHPKVIGSMGGHVDDFHRIGDGTSAEWCEIKEKINNAYKWGMTKKNSYRHAGTDVTTVKDKNGFNKIVVDQSYYIESIQDIEIEPDRLRQNGPLERREVEACRTTLGALQWVAIQTQPQLTARCNLLLTEVVTSGTLETAREIQMMVGEVRQNPVKLEFKKFPQAKHWTEVVFISMGDQAHNNRPKGDSTGGLVTLAAGPECLSGQVCEMSLLAWRSWKLKRKAIGSNDAEVQSILEAEDHNFRTRLLWSELHGAGGLQHRRELRRDLVELTEKQVLKVKGVLCTDSRGGYDAVELNESPLLGLSNMRSALQAFQLRDNLSRAGCELRWLASDYDLADALTKKRMDSRIGLLKFLKTGVWSIKFDPDFTAAKKGKKIGKSAVDAVDKHLFGDPNDHWLSASDSFLGWCNMYSFNQMHTPSPYAASGLRGPS</sequence>
<dbReference type="EMBL" id="CAJNDS010000613">
    <property type="protein sequence ID" value="CAE7222814.1"/>
    <property type="molecule type" value="Genomic_DNA"/>
</dbReference>
<organism evidence="3 4">
    <name type="scientific">Symbiodinium natans</name>
    <dbReference type="NCBI Taxonomy" id="878477"/>
    <lineage>
        <taxon>Eukaryota</taxon>
        <taxon>Sar</taxon>
        <taxon>Alveolata</taxon>
        <taxon>Dinophyceae</taxon>
        <taxon>Suessiales</taxon>
        <taxon>Symbiodiniaceae</taxon>
        <taxon>Symbiodinium</taxon>
    </lineage>
</organism>
<dbReference type="GO" id="GO:0003676">
    <property type="term" value="F:nucleic acid binding"/>
    <property type="evidence" value="ECO:0007669"/>
    <property type="project" value="InterPro"/>
</dbReference>
<feature type="compositionally biased region" description="Basic and acidic residues" evidence="1">
    <location>
        <begin position="640"/>
        <end position="654"/>
    </location>
</feature>
<evidence type="ECO:0000313" key="3">
    <source>
        <dbReference type="EMBL" id="CAE7222814.1"/>
    </source>
</evidence>
<evidence type="ECO:0000313" key="4">
    <source>
        <dbReference type="Proteomes" id="UP000604046"/>
    </source>
</evidence>
<dbReference type="Proteomes" id="UP000604046">
    <property type="component" value="Unassembled WGS sequence"/>
</dbReference>
<dbReference type="InterPro" id="IPR012337">
    <property type="entry name" value="RNaseH-like_sf"/>
</dbReference>
<feature type="region of interest" description="Disordered" evidence="1">
    <location>
        <begin position="637"/>
        <end position="672"/>
    </location>
</feature>